<keyword evidence="1" id="KW-1133">Transmembrane helix</keyword>
<dbReference type="RefSeq" id="WP_052594611.1">
    <property type="nucleotide sequence ID" value="NZ_CP011112.1"/>
</dbReference>
<evidence type="ECO:0000256" key="1">
    <source>
        <dbReference type="SAM" id="Phobius"/>
    </source>
</evidence>
<dbReference type="InterPro" id="IPR005240">
    <property type="entry name" value="DUF389"/>
</dbReference>
<dbReference type="STRING" id="571913.VV02_20705"/>
<proteinExistence type="predicted"/>
<feature type="transmembrane region" description="Helical" evidence="1">
    <location>
        <begin position="119"/>
        <end position="137"/>
    </location>
</feature>
<dbReference type="EMBL" id="CP011112">
    <property type="protein sequence ID" value="AKU17697.1"/>
    <property type="molecule type" value="Genomic_DNA"/>
</dbReference>
<reference evidence="2 3" key="1">
    <citation type="submission" date="2015-03" db="EMBL/GenBank/DDBJ databases">
        <title>Luteipulveratus halotolerans sp. nov., a novel actinobacterium (Dermacoccaceae) from Sarawak, Malaysia.</title>
        <authorList>
            <person name="Juboi H."/>
            <person name="Basik A."/>
            <person name="Shamsul S.S."/>
            <person name="Arnold P."/>
            <person name="Schmitt E.K."/>
            <person name="Sanglier J.-J."/>
            <person name="Yeo T."/>
        </authorList>
    </citation>
    <scope>NUCLEOTIDE SEQUENCE [LARGE SCALE GENOMIC DNA]</scope>
    <source>
        <strain evidence="2 3">MN07-A0370</strain>
    </source>
</reference>
<evidence type="ECO:0008006" key="4">
    <source>
        <dbReference type="Google" id="ProtNLM"/>
    </source>
</evidence>
<dbReference type="OrthoDB" id="8061853at2"/>
<keyword evidence="3" id="KW-1185">Reference proteome</keyword>
<dbReference type="PANTHER" id="PTHR20992">
    <property type="entry name" value="AT15442P-RELATED"/>
    <property type="match status" value="1"/>
</dbReference>
<protein>
    <recommendedName>
        <fullName evidence="4">Integral membrane protein</fullName>
    </recommendedName>
</protein>
<dbReference type="AlphaFoldDB" id="A0A0K1JLW6"/>
<accession>A0A0K1JLW6</accession>
<gene>
    <name evidence="2" type="ORF">VV02_20705</name>
</gene>
<dbReference type="Pfam" id="PF04087">
    <property type="entry name" value="DUF389"/>
    <property type="match status" value="1"/>
</dbReference>
<dbReference type="PANTHER" id="PTHR20992:SF9">
    <property type="entry name" value="AT15442P-RELATED"/>
    <property type="match status" value="1"/>
</dbReference>
<organism evidence="2 3">
    <name type="scientific">Luteipulveratus mongoliensis</name>
    <dbReference type="NCBI Taxonomy" id="571913"/>
    <lineage>
        <taxon>Bacteria</taxon>
        <taxon>Bacillati</taxon>
        <taxon>Actinomycetota</taxon>
        <taxon>Actinomycetes</taxon>
        <taxon>Micrococcales</taxon>
        <taxon>Dermacoccaceae</taxon>
        <taxon>Luteipulveratus</taxon>
    </lineage>
</organism>
<feature type="transmembrane region" description="Helical" evidence="1">
    <location>
        <begin position="178"/>
        <end position="204"/>
    </location>
</feature>
<dbReference type="KEGG" id="lmoi:VV02_20705"/>
<sequence length="321" mass="33278">MSGLVHLRLTVPTDLSDVVRRQLADHDCATNLVLLPGAALKPQGDVIEADVARESASDIVDALTATGLADRGGIALSEPISTPFAAARRLQEIAPGDADDAVIWSSILDEAEMSSRPTVSFHVFLVLATVLAAIAVITDSSVLVVGAMVVGPEFASIAAVCTGLVLGRPHLAARSLALLVFSFAFAIVVVAVLAVIAAATGLVTEEMVTRPRPQTGFIWHPDRWSFIVAIVAGAAGVLAMATQKSNAMVGVFISVTTVPAAGNLALGLALVDRHEIQGSAAQLGINIVGMLVAGVATIAVLRLFWVRIVTVSERLFHASFG</sequence>
<feature type="transmembrane region" description="Helical" evidence="1">
    <location>
        <begin position="143"/>
        <end position="166"/>
    </location>
</feature>
<keyword evidence="1" id="KW-0812">Transmembrane</keyword>
<feature type="transmembrane region" description="Helical" evidence="1">
    <location>
        <begin position="249"/>
        <end position="271"/>
    </location>
</feature>
<feature type="transmembrane region" description="Helical" evidence="1">
    <location>
        <begin position="224"/>
        <end position="242"/>
    </location>
</feature>
<keyword evidence="1" id="KW-0472">Membrane</keyword>
<dbReference type="Proteomes" id="UP000066480">
    <property type="component" value="Chromosome"/>
</dbReference>
<feature type="transmembrane region" description="Helical" evidence="1">
    <location>
        <begin position="283"/>
        <end position="305"/>
    </location>
</feature>
<name>A0A0K1JLW6_9MICO</name>
<evidence type="ECO:0000313" key="2">
    <source>
        <dbReference type="EMBL" id="AKU17697.1"/>
    </source>
</evidence>
<evidence type="ECO:0000313" key="3">
    <source>
        <dbReference type="Proteomes" id="UP000066480"/>
    </source>
</evidence>